<dbReference type="EMBL" id="BSPQ01000018">
    <property type="protein sequence ID" value="GLS92061.1"/>
    <property type="molecule type" value="Genomic_DNA"/>
</dbReference>
<dbReference type="InterPro" id="IPR036412">
    <property type="entry name" value="HAD-like_sf"/>
</dbReference>
<dbReference type="Proteomes" id="UP001157353">
    <property type="component" value="Unassembled WGS sequence"/>
</dbReference>
<name>A0ABQ6E3Z3_9GAMM</name>
<dbReference type="RefSeq" id="WP_284205157.1">
    <property type="nucleotide sequence ID" value="NZ_BSPQ01000018.1"/>
</dbReference>
<gene>
    <name evidence="1" type="ORF">GCM10007916_31310</name>
</gene>
<dbReference type="GO" id="GO:0016787">
    <property type="term" value="F:hydrolase activity"/>
    <property type="evidence" value="ECO:0007669"/>
    <property type="project" value="UniProtKB-KW"/>
</dbReference>
<keyword evidence="2" id="KW-1185">Reference proteome</keyword>
<accession>A0ABQ6E3Z3</accession>
<dbReference type="Pfam" id="PF13242">
    <property type="entry name" value="Hydrolase_like"/>
    <property type="match status" value="1"/>
</dbReference>
<keyword evidence="1" id="KW-0378">Hydrolase</keyword>
<evidence type="ECO:0000313" key="2">
    <source>
        <dbReference type="Proteomes" id="UP001157353"/>
    </source>
</evidence>
<sequence>MNKIVLFDWGDTLMVDFTDQPGHMKDWANVQAVNGAEQALKRLSSISSLFVATGAIGTTSELMRLAFQRTSLSPFISGYYCPNNVGYEKPSAQFYKTIAHNIDCRVEDIIMVGDNLERDILPAIAVGMSAIWLNSKHQKNLHNVNEISCLNELCSLYEVLNQSR</sequence>
<dbReference type="Gene3D" id="3.40.50.1000">
    <property type="entry name" value="HAD superfamily/HAD-like"/>
    <property type="match status" value="1"/>
</dbReference>
<dbReference type="InterPro" id="IPR023214">
    <property type="entry name" value="HAD_sf"/>
</dbReference>
<comment type="caution">
    <text evidence="1">The sequence shown here is derived from an EMBL/GenBank/DDBJ whole genome shotgun (WGS) entry which is preliminary data.</text>
</comment>
<dbReference type="InterPro" id="IPR052550">
    <property type="entry name" value="Pyrimidine_5'-ntase_YjjG"/>
</dbReference>
<proteinExistence type="predicted"/>
<dbReference type="SUPFAM" id="SSF56784">
    <property type="entry name" value="HAD-like"/>
    <property type="match status" value="1"/>
</dbReference>
<evidence type="ECO:0000313" key="1">
    <source>
        <dbReference type="EMBL" id="GLS92061.1"/>
    </source>
</evidence>
<protein>
    <submittedName>
        <fullName evidence="1">Hydrolase</fullName>
    </submittedName>
</protein>
<organism evidence="1 2">
    <name type="scientific">Psychromonas marina</name>
    <dbReference type="NCBI Taxonomy" id="88364"/>
    <lineage>
        <taxon>Bacteria</taxon>
        <taxon>Pseudomonadati</taxon>
        <taxon>Pseudomonadota</taxon>
        <taxon>Gammaproteobacteria</taxon>
        <taxon>Alteromonadales</taxon>
        <taxon>Psychromonadaceae</taxon>
        <taxon>Psychromonas</taxon>
    </lineage>
</organism>
<dbReference type="PANTHER" id="PTHR47478">
    <property type="match status" value="1"/>
</dbReference>
<reference evidence="2" key="1">
    <citation type="journal article" date="2019" name="Int. J. Syst. Evol. Microbiol.">
        <title>The Global Catalogue of Microorganisms (GCM) 10K type strain sequencing project: providing services to taxonomists for standard genome sequencing and annotation.</title>
        <authorList>
            <consortium name="The Broad Institute Genomics Platform"/>
            <consortium name="The Broad Institute Genome Sequencing Center for Infectious Disease"/>
            <person name="Wu L."/>
            <person name="Ma J."/>
        </authorList>
    </citation>
    <scope>NUCLEOTIDE SEQUENCE [LARGE SCALE GENOMIC DNA]</scope>
    <source>
        <strain evidence="2">NBRC 103166</strain>
    </source>
</reference>
<dbReference type="PANTHER" id="PTHR47478:SF1">
    <property type="entry name" value="PYRIMIDINE 5'-NUCLEOTIDASE YJJG"/>
    <property type="match status" value="1"/>
</dbReference>